<dbReference type="PROSITE" id="PS00194">
    <property type="entry name" value="THIOREDOXIN_1"/>
    <property type="match status" value="1"/>
</dbReference>
<reference evidence="7 8" key="1">
    <citation type="submission" date="2020-11" db="EMBL/GenBank/DDBJ databases">
        <authorList>
            <person name="Kim M.K."/>
        </authorList>
    </citation>
    <scope>NUCLEOTIDE SEQUENCE [LARGE SCALE GENOMIC DNA]</scope>
    <source>
        <strain evidence="7 8">BT439</strain>
    </source>
</reference>
<evidence type="ECO:0000256" key="2">
    <source>
        <dbReference type="ARBA" id="ARBA00022748"/>
    </source>
</evidence>
<dbReference type="PANTHER" id="PTHR42852">
    <property type="entry name" value="THIOL:DISULFIDE INTERCHANGE PROTEIN DSBE"/>
    <property type="match status" value="1"/>
</dbReference>
<dbReference type="AlphaFoldDB" id="A0A931FN44"/>
<dbReference type="GO" id="GO:0016209">
    <property type="term" value="F:antioxidant activity"/>
    <property type="evidence" value="ECO:0007669"/>
    <property type="project" value="InterPro"/>
</dbReference>
<keyword evidence="8" id="KW-1185">Reference proteome</keyword>
<organism evidence="7 8">
    <name type="scientific">Hymenobacter properus</name>
    <dbReference type="NCBI Taxonomy" id="2791026"/>
    <lineage>
        <taxon>Bacteria</taxon>
        <taxon>Pseudomonadati</taxon>
        <taxon>Bacteroidota</taxon>
        <taxon>Cytophagia</taxon>
        <taxon>Cytophagales</taxon>
        <taxon>Hymenobacteraceae</taxon>
        <taxon>Hymenobacter</taxon>
    </lineage>
</organism>
<evidence type="ECO:0000313" key="7">
    <source>
        <dbReference type="EMBL" id="MBF9142274.1"/>
    </source>
</evidence>
<dbReference type="GO" id="GO:0016491">
    <property type="term" value="F:oxidoreductase activity"/>
    <property type="evidence" value="ECO:0007669"/>
    <property type="project" value="InterPro"/>
</dbReference>
<dbReference type="PANTHER" id="PTHR42852:SF6">
    <property type="entry name" value="THIOL:DISULFIDE INTERCHANGE PROTEIN DSBE"/>
    <property type="match status" value="1"/>
</dbReference>
<sequence>MTFFSSLLINPTLFCITLMKKLVYGALALLPALAQAQAPTENFVVKGSVGAKANVTKAYLRYVNAQKWLVDSAAVKNGRFEFKGAVNEPGRATLILSHNGTSLAKSKDATKDFFLLEQGTITVSMPDSATKAVVRGTPLNDEKAKLAALLKSSDDRYEAYIKEYRAQPEATRKDPAYIKQLEAKLDPIEAEQKQIRTAYLKAHPDTRYSLFVLQDVGGSVPDVTSYAALYQGLSPSLRNSVRGKRIEEQITRLQKVAVGAVAPDFTQNTPDNVPVKLSSLRGKYVLIDFWASWCGPCRQENPNVVKAYNAFKDKGFTILGVSLDKEGAREAWMRAIEKDGLAWTQVSDLKFWNNAAAQEYGVQAIPQNFLLDPQGKIVATNLRGEELQNTLGKLLNKVN</sequence>
<comment type="subcellular location">
    <subcellularLocation>
        <location evidence="1">Cell envelope</location>
    </subcellularLocation>
</comment>
<dbReference type="GO" id="GO:0017004">
    <property type="term" value="P:cytochrome complex assembly"/>
    <property type="evidence" value="ECO:0007669"/>
    <property type="project" value="UniProtKB-KW"/>
</dbReference>
<accession>A0A931FN44</accession>
<evidence type="ECO:0000256" key="3">
    <source>
        <dbReference type="ARBA" id="ARBA00023157"/>
    </source>
</evidence>
<proteinExistence type="predicted"/>
<dbReference type="InterPro" id="IPR017937">
    <property type="entry name" value="Thioredoxin_CS"/>
</dbReference>
<dbReference type="PROSITE" id="PS51352">
    <property type="entry name" value="THIOREDOXIN_2"/>
    <property type="match status" value="1"/>
</dbReference>
<keyword evidence="2" id="KW-0201">Cytochrome c-type biogenesis</keyword>
<dbReference type="EMBL" id="JADQDP010000002">
    <property type="protein sequence ID" value="MBF9142274.1"/>
    <property type="molecule type" value="Genomic_DNA"/>
</dbReference>
<evidence type="ECO:0000256" key="1">
    <source>
        <dbReference type="ARBA" id="ARBA00004196"/>
    </source>
</evidence>
<evidence type="ECO:0000259" key="6">
    <source>
        <dbReference type="PROSITE" id="PS51352"/>
    </source>
</evidence>
<dbReference type="InterPro" id="IPR013766">
    <property type="entry name" value="Thioredoxin_domain"/>
</dbReference>
<comment type="caution">
    <text evidence="7">The sequence shown here is derived from an EMBL/GenBank/DDBJ whole genome shotgun (WGS) entry which is preliminary data.</text>
</comment>
<keyword evidence="4" id="KW-0676">Redox-active center</keyword>
<feature type="domain" description="Thioredoxin" evidence="6">
    <location>
        <begin position="256"/>
        <end position="399"/>
    </location>
</feature>
<keyword evidence="3" id="KW-1015">Disulfide bond</keyword>
<feature type="chain" id="PRO_5037071107" evidence="5">
    <location>
        <begin position="37"/>
        <end position="399"/>
    </location>
</feature>
<dbReference type="InterPro" id="IPR000866">
    <property type="entry name" value="AhpC/TSA"/>
</dbReference>
<evidence type="ECO:0000256" key="5">
    <source>
        <dbReference type="SAM" id="SignalP"/>
    </source>
</evidence>
<dbReference type="GO" id="GO:0030313">
    <property type="term" value="C:cell envelope"/>
    <property type="evidence" value="ECO:0007669"/>
    <property type="project" value="UniProtKB-SubCell"/>
</dbReference>
<dbReference type="Gene3D" id="3.40.30.10">
    <property type="entry name" value="Glutaredoxin"/>
    <property type="match status" value="1"/>
</dbReference>
<dbReference type="InterPro" id="IPR036249">
    <property type="entry name" value="Thioredoxin-like_sf"/>
</dbReference>
<protein>
    <submittedName>
        <fullName evidence="7">AhpC/TSA family protein</fullName>
    </submittedName>
</protein>
<evidence type="ECO:0000313" key="8">
    <source>
        <dbReference type="Proteomes" id="UP000645610"/>
    </source>
</evidence>
<keyword evidence="5" id="KW-0732">Signal</keyword>
<dbReference type="InterPro" id="IPR025380">
    <property type="entry name" value="DUF4369"/>
</dbReference>
<dbReference type="InterPro" id="IPR050553">
    <property type="entry name" value="Thioredoxin_ResA/DsbE_sf"/>
</dbReference>
<dbReference type="Pfam" id="PF14289">
    <property type="entry name" value="DUF4369"/>
    <property type="match status" value="1"/>
</dbReference>
<gene>
    <name evidence="7" type="ORF">I2I01_11545</name>
</gene>
<dbReference type="Pfam" id="PF00578">
    <property type="entry name" value="AhpC-TSA"/>
    <property type="match status" value="1"/>
</dbReference>
<dbReference type="Proteomes" id="UP000645610">
    <property type="component" value="Unassembled WGS sequence"/>
</dbReference>
<dbReference type="CDD" id="cd02966">
    <property type="entry name" value="TlpA_like_family"/>
    <property type="match status" value="1"/>
</dbReference>
<name>A0A931FN44_9BACT</name>
<evidence type="ECO:0000256" key="4">
    <source>
        <dbReference type="ARBA" id="ARBA00023284"/>
    </source>
</evidence>
<feature type="signal peptide" evidence="5">
    <location>
        <begin position="1"/>
        <end position="36"/>
    </location>
</feature>
<dbReference type="SUPFAM" id="SSF52833">
    <property type="entry name" value="Thioredoxin-like"/>
    <property type="match status" value="1"/>
</dbReference>